<gene>
    <name evidence="2" type="ORF">HBF32_13180</name>
</gene>
<reference evidence="2 3" key="1">
    <citation type="journal article" date="2006" name="Int. J. Syst. Evol. Microbiol.">
        <title>Dyella yeojuensis sp. nov., isolated from greenhouse soil in Korea.</title>
        <authorList>
            <person name="Kim B.Y."/>
            <person name="Weon H.Y."/>
            <person name="Lee K.H."/>
            <person name="Seok S.J."/>
            <person name="Kwon S.W."/>
            <person name="Go S.J."/>
            <person name="Stackebrandt E."/>
        </authorList>
    </citation>
    <scope>NUCLEOTIDE SEQUENCE [LARGE SCALE GENOMIC DNA]</scope>
    <source>
        <strain evidence="2 3">DSM 17673</strain>
    </source>
</reference>
<evidence type="ECO:0000256" key="1">
    <source>
        <dbReference type="SAM" id="SignalP"/>
    </source>
</evidence>
<comment type="caution">
    <text evidence="2">The sequence shown here is derived from an EMBL/GenBank/DDBJ whole genome shotgun (WGS) entry which is preliminary data.</text>
</comment>
<accession>A0A7X5QW07</accession>
<sequence>MKANYMKRNACALALAGALVAGPTHAVTPVFDMAVFASNVAQNFQLTGIHRQLADKESGTINYYTNNIDKSTLSINKSTTNIDKSTTAIKNINKDILNVNTEINKNIEFNTEIYNEFTWIINKGGDEIIPIPFKDKLAAIMDGQSTDDYVKHYKTVEDHAKAPASFGDKAAIESSRARKAANDALVATIADDEAELLGEVESIKELADLTATAEGHGRQLQVANALSGSQINQLMKIRSTMLAAESARVAEAQASADREARAVAVGIRLREGLDTALSMKPLEAY</sequence>
<organism evidence="2 3">
    <name type="scientific">Luteibacter yeojuensis</name>
    <dbReference type="NCBI Taxonomy" id="345309"/>
    <lineage>
        <taxon>Bacteria</taxon>
        <taxon>Pseudomonadati</taxon>
        <taxon>Pseudomonadota</taxon>
        <taxon>Gammaproteobacteria</taxon>
        <taxon>Lysobacterales</taxon>
        <taxon>Rhodanobacteraceae</taxon>
        <taxon>Luteibacter</taxon>
    </lineage>
</organism>
<feature type="chain" id="PRO_5030562181" description="P-type conjugative transfer protein TrbJ" evidence="1">
    <location>
        <begin position="27"/>
        <end position="285"/>
    </location>
</feature>
<dbReference type="EMBL" id="JAAQTL010000001">
    <property type="protein sequence ID" value="NID16416.1"/>
    <property type="molecule type" value="Genomic_DNA"/>
</dbReference>
<dbReference type="Proteomes" id="UP000518878">
    <property type="component" value="Unassembled WGS sequence"/>
</dbReference>
<keyword evidence="3" id="KW-1185">Reference proteome</keyword>
<feature type="signal peptide" evidence="1">
    <location>
        <begin position="1"/>
        <end position="26"/>
    </location>
</feature>
<evidence type="ECO:0008006" key="4">
    <source>
        <dbReference type="Google" id="ProtNLM"/>
    </source>
</evidence>
<dbReference type="AlphaFoldDB" id="A0A7X5QW07"/>
<evidence type="ECO:0000313" key="2">
    <source>
        <dbReference type="EMBL" id="NID16416.1"/>
    </source>
</evidence>
<name>A0A7X5QW07_9GAMM</name>
<protein>
    <recommendedName>
        <fullName evidence="4">P-type conjugative transfer protein TrbJ</fullName>
    </recommendedName>
</protein>
<evidence type="ECO:0000313" key="3">
    <source>
        <dbReference type="Proteomes" id="UP000518878"/>
    </source>
</evidence>
<proteinExistence type="predicted"/>
<keyword evidence="1" id="KW-0732">Signal</keyword>
<dbReference type="RefSeq" id="WP_166700052.1">
    <property type="nucleotide sequence ID" value="NZ_JAAQTL010000001.1"/>
</dbReference>